<feature type="compositionally biased region" description="Polar residues" evidence="1">
    <location>
        <begin position="92"/>
        <end position="101"/>
    </location>
</feature>
<reference evidence="2" key="1">
    <citation type="submission" date="2024-03" db="EMBL/GenBank/DDBJ databases">
        <title>WGS assembly of Saponaria officinalis var. Norfolk2.</title>
        <authorList>
            <person name="Jenkins J."/>
            <person name="Shu S."/>
            <person name="Grimwood J."/>
            <person name="Barry K."/>
            <person name="Goodstein D."/>
            <person name="Schmutz J."/>
            <person name="Leebens-Mack J."/>
            <person name="Osbourn A."/>
        </authorList>
    </citation>
    <scope>NUCLEOTIDE SEQUENCE [LARGE SCALE GENOMIC DNA]</scope>
    <source>
        <strain evidence="2">JIC</strain>
    </source>
</reference>
<gene>
    <name evidence="2" type="ORF">RND81_14G155700</name>
</gene>
<evidence type="ECO:0000256" key="1">
    <source>
        <dbReference type="SAM" id="MobiDB-lite"/>
    </source>
</evidence>
<feature type="compositionally biased region" description="Polar residues" evidence="1">
    <location>
        <begin position="109"/>
        <end position="132"/>
    </location>
</feature>
<feature type="region of interest" description="Disordered" evidence="1">
    <location>
        <begin position="92"/>
        <end position="150"/>
    </location>
</feature>
<keyword evidence="3" id="KW-1185">Reference proteome</keyword>
<evidence type="ECO:0000313" key="2">
    <source>
        <dbReference type="EMBL" id="KAK9666044.1"/>
    </source>
</evidence>
<sequence length="150" mass="16715">MRSIFELLAVDLTYKIVASNTIFHLVYILRPLKNGRSVPPPVLAALLDGAGRVHRAGYSKGGHLYRVNEEEKEKASHLRIICLIWRKGRMPRSTSSSINRSTAKRDASTTEGQSCSRHSSTMQHRDLFTTQHADLLPTPKPTSSTSAHSH</sequence>
<name>A0AAW1GQB1_SAPOF</name>
<dbReference type="Proteomes" id="UP001443914">
    <property type="component" value="Unassembled WGS sequence"/>
</dbReference>
<proteinExistence type="predicted"/>
<dbReference type="EMBL" id="JBDFQZ010000014">
    <property type="protein sequence ID" value="KAK9666044.1"/>
    <property type="molecule type" value="Genomic_DNA"/>
</dbReference>
<feature type="compositionally biased region" description="Polar residues" evidence="1">
    <location>
        <begin position="141"/>
        <end position="150"/>
    </location>
</feature>
<dbReference type="AlphaFoldDB" id="A0AAW1GQB1"/>
<evidence type="ECO:0000313" key="3">
    <source>
        <dbReference type="Proteomes" id="UP001443914"/>
    </source>
</evidence>
<organism evidence="2 3">
    <name type="scientific">Saponaria officinalis</name>
    <name type="common">Common soapwort</name>
    <name type="synonym">Lychnis saponaria</name>
    <dbReference type="NCBI Taxonomy" id="3572"/>
    <lineage>
        <taxon>Eukaryota</taxon>
        <taxon>Viridiplantae</taxon>
        <taxon>Streptophyta</taxon>
        <taxon>Embryophyta</taxon>
        <taxon>Tracheophyta</taxon>
        <taxon>Spermatophyta</taxon>
        <taxon>Magnoliopsida</taxon>
        <taxon>eudicotyledons</taxon>
        <taxon>Gunneridae</taxon>
        <taxon>Pentapetalae</taxon>
        <taxon>Caryophyllales</taxon>
        <taxon>Caryophyllaceae</taxon>
        <taxon>Caryophylleae</taxon>
        <taxon>Saponaria</taxon>
    </lineage>
</organism>
<comment type="caution">
    <text evidence="2">The sequence shown here is derived from an EMBL/GenBank/DDBJ whole genome shotgun (WGS) entry which is preliminary data.</text>
</comment>
<accession>A0AAW1GQB1</accession>
<protein>
    <submittedName>
        <fullName evidence="2">Uncharacterized protein</fullName>
    </submittedName>
</protein>